<dbReference type="Proteomes" id="UP001325680">
    <property type="component" value="Chromosome"/>
</dbReference>
<sequence length="78" mass="9069">MRKELSYEQVILMLKYQSDEMLYQGITLLLFVHEVLKEQTLMKQGFTFTQYEEGHFLVTGVNEALSANNCNEPHCGHT</sequence>
<protein>
    <submittedName>
        <fullName evidence="1">Uncharacterized protein</fullName>
    </submittedName>
</protein>
<gene>
    <name evidence="1" type="ORF">U0035_00475</name>
</gene>
<evidence type="ECO:0000313" key="1">
    <source>
        <dbReference type="EMBL" id="WQD38620.1"/>
    </source>
</evidence>
<organism evidence="1 2">
    <name type="scientific">Niabella yanshanensis</name>
    <dbReference type="NCBI Taxonomy" id="577386"/>
    <lineage>
        <taxon>Bacteria</taxon>
        <taxon>Pseudomonadati</taxon>
        <taxon>Bacteroidota</taxon>
        <taxon>Chitinophagia</taxon>
        <taxon>Chitinophagales</taxon>
        <taxon>Chitinophagaceae</taxon>
        <taxon>Niabella</taxon>
    </lineage>
</organism>
<proteinExistence type="predicted"/>
<evidence type="ECO:0000313" key="2">
    <source>
        <dbReference type="Proteomes" id="UP001325680"/>
    </source>
</evidence>
<keyword evidence="2" id="KW-1185">Reference proteome</keyword>
<accession>A0ABZ0W9E6</accession>
<name>A0ABZ0W9E6_9BACT</name>
<dbReference type="EMBL" id="CP139960">
    <property type="protein sequence ID" value="WQD38620.1"/>
    <property type="molecule type" value="Genomic_DNA"/>
</dbReference>
<reference evidence="1 2" key="1">
    <citation type="submission" date="2023-12" db="EMBL/GenBank/DDBJ databases">
        <title>Genome sequencing and assembly of bacterial species from a model synthetic community.</title>
        <authorList>
            <person name="Hogle S.L."/>
        </authorList>
    </citation>
    <scope>NUCLEOTIDE SEQUENCE [LARGE SCALE GENOMIC DNA]</scope>
    <source>
        <strain evidence="1 2">HAMBI_3031</strain>
    </source>
</reference>
<dbReference type="RefSeq" id="WP_114791360.1">
    <property type="nucleotide sequence ID" value="NZ_CP139960.1"/>
</dbReference>